<accession>A0ABY0HUQ5</accession>
<keyword evidence="3" id="KW-0215">Deoxyribonucleotide synthesis</keyword>
<comment type="caution">
    <text evidence="6">The sequence shown here is derived from an EMBL/GenBank/DDBJ whole genome shotgun (WGS) entry which is preliminary data.</text>
</comment>
<keyword evidence="7" id="KW-1185">Reference proteome</keyword>
<dbReference type="InterPro" id="IPR008926">
    <property type="entry name" value="RNR_R1-su_N"/>
</dbReference>
<sequence>MTRIVKRNGSIEPLSEEKINRVLMRGVENIRNVSAAAVSSGAAASIFDGMTTRQLHETLVKAAAALTTPATPNYSRVAARLIISGIRKDAFGQYDYPVFYRQIMNGIDKGAYDAGLLKSYEIEEIEELGIYIKPKRDELFDYAATVRLLGEYLVRDGVNALPIEGPQHVFMLTGMCLFQSWENGNAGKTRMEMVKAFYDLTSTFRLSLPASIMTIRDLGRVPGFPEIEVDAMAWMKCWLLSELSVR</sequence>
<dbReference type="EMBL" id="RCYA01000004">
    <property type="protein sequence ID" value="RYT43738.1"/>
    <property type="molecule type" value="Genomic_DNA"/>
</dbReference>
<dbReference type="Proteomes" id="UP000292985">
    <property type="component" value="Unassembled WGS sequence"/>
</dbReference>
<dbReference type="PANTHER" id="PTHR11573:SF6">
    <property type="entry name" value="RIBONUCLEOSIDE-DIPHOSPHATE REDUCTASE LARGE SUBUNIT"/>
    <property type="match status" value="1"/>
</dbReference>
<evidence type="ECO:0000259" key="5">
    <source>
        <dbReference type="PROSITE" id="PS51161"/>
    </source>
</evidence>
<proteinExistence type="predicted"/>
<organism evidence="6 7">
    <name type="scientific">Citrobacter amalonaticus</name>
    <dbReference type="NCBI Taxonomy" id="35703"/>
    <lineage>
        <taxon>Bacteria</taxon>
        <taxon>Pseudomonadati</taxon>
        <taxon>Pseudomonadota</taxon>
        <taxon>Gammaproteobacteria</taxon>
        <taxon>Enterobacterales</taxon>
        <taxon>Enterobacteriaceae</taxon>
        <taxon>Citrobacter</taxon>
    </lineage>
</organism>
<dbReference type="PANTHER" id="PTHR11573">
    <property type="entry name" value="RIBONUCLEOSIDE-DIPHOSPHATE REDUCTASE LARGE CHAIN"/>
    <property type="match status" value="1"/>
</dbReference>
<evidence type="ECO:0000256" key="2">
    <source>
        <dbReference type="ARBA" id="ARBA00022840"/>
    </source>
</evidence>
<dbReference type="Pfam" id="PF00317">
    <property type="entry name" value="Ribonuc_red_lgN"/>
    <property type="match status" value="1"/>
</dbReference>
<dbReference type="InterPro" id="IPR013509">
    <property type="entry name" value="RNR_lsu_N"/>
</dbReference>
<evidence type="ECO:0000313" key="6">
    <source>
        <dbReference type="EMBL" id="RYT43738.1"/>
    </source>
</evidence>
<dbReference type="InterPro" id="IPR039718">
    <property type="entry name" value="Rrm1"/>
</dbReference>
<dbReference type="Gene3D" id="3.20.70.20">
    <property type="match status" value="1"/>
</dbReference>
<evidence type="ECO:0000256" key="4">
    <source>
        <dbReference type="PROSITE-ProRule" id="PRU00492"/>
    </source>
</evidence>
<evidence type="ECO:0000256" key="3">
    <source>
        <dbReference type="ARBA" id="ARBA00023116"/>
    </source>
</evidence>
<reference evidence="6 7" key="1">
    <citation type="journal article" date="2019" name="Science, e1252229">
        <title>Invertible promoters mediate bacterial phase variation, antibiotic resistance, and host adaptation in the gut.</title>
        <authorList>
            <person name="Jiang X."/>
            <person name="Hall A.B."/>
            <person name="Arthur T.D."/>
            <person name="Plichta D.R."/>
            <person name="Covington C.T."/>
            <person name="Poyet M."/>
            <person name="Crothers J."/>
            <person name="Moses P.L."/>
            <person name="Tolonen A.C."/>
            <person name="Vlamakis H."/>
            <person name="Alm E.J."/>
            <person name="Xavier R.J."/>
        </authorList>
    </citation>
    <scope>NUCLEOTIDE SEQUENCE [LARGE SCALE GENOMIC DNA]</scope>
    <source>
        <strain evidence="7">ca_0067</strain>
    </source>
</reference>
<dbReference type="PROSITE" id="PS51161">
    <property type="entry name" value="ATP_CONE"/>
    <property type="match status" value="1"/>
</dbReference>
<feature type="domain" description="ATP-cone" evidence="5">
    <location>
        <begin position="2"/>
        <end position="92"/>
    </location>
</feature>
<keyword evidence="1 4" id="KW-0547">Nucleotide-binding</keyword>
<dbReference type="InterPro" id="IPR005144">
    <property type="entry name" value="ATP-cone_dom"/>
</dbReference>
<protein>
    <recommendedName>
        <fullName evidence="5">ATP-cone domain-containing protein</fullName>
    </recommendedName>
</protein>
<gene>
    <name evidence="6" type="ORF">EAJ18_11730</name>
</gene>
<keyword evidence="2 4" id="KW-0067">ATP-binding</keyword>
<evidence type="ECO:0000313" key="7">
    <source>
        <dbReference type="Proteomes" id="UP000292985"/>
    </source>
</evidence>
<dbReference type="SUPFAM" id="SSF48168">
    <property type="entry name" value="R1 subunit of ribonucleotide reductase, N-terminal domain"/>
    <property type="match status" value="1"/>
</dbReference>
<evidence type="ECO:0000256" key="1">
    <source>
        <dbReference type="ARBA" id="ARBA00022741"/>
    </source>
</evidence>
<name>A0ABY0HUQ5_CITAM</name>
<dbReference type="Pfam" id="PF03477">
    <property type="entry name" value="ATP-cone"/>
    <property type="match status" value="1"/>
</dbReference>